<feature type="transmembrane region" description="Helical" evidence="2">
    <location>
        <begin position="124"/>
        <end position="143"/>
    </location>
</feature>
<evidence type="ECO:0000256" key="2">
    <source>
        <dbReference type="SAM" id="Phobius"/>
    </source>
</evidence>
<dbReference type="RefSeq" id="WP_119926380.1">
    <property type="nucleotide sequence ID" value="NZ_QZEY01000003.1"/>
</dbReference>
<protein>
    <submittedName>
        <fullName evidence="3">Uncharacterized protein</fullName>
    </submittedName>
</protein>
<dbReference type="Proteomes" id="UP000265768">
    <property type="component" value="Unassembled WGS sequence"/>
</dbReference>
<gene>
    <name evidence="3" type="ORF">D5H75_11570</name>
</gene>
<dbReference type="OrthoDB" id="3544132at2"/>
<evidence type="ECO:0000256" key="1">
    <source>
        <dbReference type="SAM" id="MobiDB-lite"/>
    </source>
</evidence>
<dbReference type="EMBL" id="QZEY01000003">
    <property type="protein sequence ID" value="RJL33421.1"/>
    <property type="molecule type" value="Genomic_DNA"/>
</dbReference>
<keyword evidence="2" id="KW-1133">Transmembrane helix</keyword>
<sequence length="180" mass="18774">MGEIPAQPHQQPQDAPAATADPGRPEAFVTGGVYGMLFVLGVIAAVFWSFMQGWYLGDFPLGAYLSLAVAFLLTWGAGRLMRNRLAAVVTGVSWLFVGMVLSMPRPEGDLVLAGPAQGQSWLLTPGYVYLYGGALVVLIAIMMSKAAPQSWILGGVPGQAGGVPGQAGGVPGQAHHQARD</sequence>
<comment type="caution">
    <text evidence="3">The sequence shown here is derived from an EMBL/GenBank/DDBJ whole genome shotgun (WGS) entry which is preliminary data.</text>
</comment>
<feature type="transmembrane region" description="Helical" evidence="2">
    <location>
        <begin position="61"/>
        <end position="78"/>
    </location>
</feature>
<accession>A0A3A4B5U8</accession>
<dbReference type="AlphaFoldDB" id="A0A3A4B5U8"/>
<organism evidence="3 4">
    <name type="scientific">Bailinhaonella thermotolerans</name>
    <dbReference type="NCBI Taxonomy" id="1070861"/>
    <lineage>
        <taxon>Bacteria</taxon>
        <taxon>Bacillati</taxon>
        <taxon>Actinomycetota</taxon>
        <taxon>Actinomycetes</taxon>
        <taxon>Streptosporangiales</taxon>
        <taxon>Streptosporangiaceae</taxon>
        <taxon>Bailinhaonella</taxon>
    </lineage>
</organism>
<keyword evidence="4" id="KW-1185">Reference proteome</keyword>
<reference evidence="3 4" key="1">
    <citation type="submission" date="2018-09" db="EMBL/GenBank/DDBJ databases">
        <title>YIM 75507 draft genome.</title>
        <authorList>
            <person name="Tang S."/>
            <person name="Feng Y."/>
        </authorList>
    </citation>
    <scope>NUCLEOTIDE SEQUENCE [LARGE SCALE GENOMIC DNA]</scope>
    <source>
        <strain evidence="3 4">YIM 75507</strain>
    </source>
</reference>
<evidence type="ECO:0000313" key="3">
    <source>
        <dbReference type="EMBL" id="RJL33421.1"/>
    </source>
</evidence>
<feature type="transmembrane region" description="Helical" evidence="2">
    <location>
        <begin position="85"/>
        <end position="104"/>
    </location>
</feature>
<proteinExistence type="predicted"/>
<feature type="region of interest" description="Disordered" evidence="1">
    <location>
        <begin position="1"/>
        <end position="22"/>
    </location>
</feature>
<evidence type="ECO:0000313" key="4">
    <source>
        <dbReference type="Proteomes" id="UP000265768"/>
    </source>
</evidence>
<dbReference type="InterPro" id="IPR046095">
    <property type="entry name" value="DUF6113"/>
</dbReference>
<keyword evidence="2" id="KW-0472">Membrane</keyword>
<dbReference type="Pfam" id="PF19608">
    <property type="entry name" value="DUF6113"/>
    <property type="match status" value="1"/>
</dbReference>
<feature type="transmembrane region" description="Helical" evidence="2">
    <location>
        <begin position="33"/>
        <end position="55"/>
    </location>
</feature>
<name>A0A3A4B5U8_9ACTN</name>
<keyword evidence="2" id="KW-0812">Transmembrane</keyword>